<dbReference type="InterPro" id="IPR011048">
    <property type="entry name" value="Haem_d1_sf"/>
</dbReference>
<reference evidence="1 2" key="1">
    <citation type="submission" date="2023-12" db="EMBL/GenBank/DDBJ databases">
        <title>the genome sequence of Hyalangium sp. s54d21.</title>
        <authorList>
            <person name="Zhang X."/>
        </authorList>
    </citation>
    <scope>NUCLEOTIDE SEQUENCE [LARGE SCALE GENOMIC DNA]</scope>
    <source>
        <strain evidence="2">s54d21</strain>
    </source>
</reference>
<dbReference type="InterPro" id="IPR015943">
    <property type="entry name" value="WD40/YVTN_repeat-like_dom_sf"/>
</dbReference>
<dbReference type="InterPro" id="IPR051200">
    <property type="entry name" value="Host-pathogen_enzymatic-act"/>
</dbReference>
<evidence type="ECO:0000313" key="2">
    <source>
        <dbReference type="Proteomes" id="UP001291309"/>
    </source>
</evidence>
<dbReference type="PANTHER" id="PTHR47197:SF3">
    <property type="entry name" value="DIHYDRO-HEME D1 DEHYDROGENASE"/>
    <property type="match status" value="1"/>
</dbReference>
<dbReference type="InterPro" id="IPR011964">
    <property type="entry name" value="YVTN_b-propeller_repeat"/>
</dbReference>
<dbReference type="PANTHER" id="PTHR47197">
    <property type="entry name" value="PROTEIN NIRF"/>
    <property type="match status" value="1"/>
</dbReference>
<proteinExistence type="predicted"/>
<accession>A0ABU5H8Q4</accession>
<dbReference type="Gene3D" id="2.130.10.10">
    <property type="entry name" value="YVTN repeat-like/Quinoprotein amine dehydrogenase"/>
    <property type="match status" value="3"/>
</dbReference>
<sequence length="346" mass="35675">METLKRILAAVLPLAVVALWGCGGDSSSVPIKAVDRDAVFVVNGASSMISVLDAASLESLGTIRLEDSPFPHHISLSPDRDSLVVAIPGADLSEGHGGGHAGHGVKGKLLLLDARTGATRAARQFDAMNHNGAFSPDGTEVWTAQMTMPGSVVVVDAKTLAPRQTIDVGDMPAEVTFSPDGKYAFVANGASDNVTVIDAATKTVVKTVPVGANPVGAWPGNDGLMYVDNEDGKSLTVIDASTHAVVHTYALGFTPAMAATAPTGELWVTDTENGRLIFFAAGTTTSLQELTTGEGAHAITFSPDGVTAFVTNQAAGTVSVVDVASRSVRKTLTVGDKPNGLVFRKN</sequence>
<protein>
    <submittedName>
        <fullName evidence="1">PQQ-binding-like beta-propeller repeat protein</fullName>
    </submittedName>
</protein>
<dbReference type="NCBIfam" id="TIGR02276">
    <property type="entry name" value="beta_rpt_yvtn"/>
    <property type="match status" value="2"/>
</dbReference>
<keyword evidence="2" id="KW-1185">Reference proteome</keyword>
<dbReference type="SUPFAM" id="SSF51004">
    <property type="entry name" value="C-terminal (heme d1) domain of cytochrome cd1-nitrite reductase"/>
    <property type="match status" value="1"/>
</dbReference>
<dbReference type="EMBL" id="JAXIVS010000009">
    <property type="protein sequence ID" value="MDY7229851.1"/>
    <property type="molecule type" value="Genomic_DNA"/>
</dbReference>
<organism evidence="1 2">
    <name type="scientific">Hyalangium rubrum</name>
    <dbReference type="NCBI Taxonomy" id="3103134"/>
    <lineage>
        <taxon>Bacteria</taxon>
        <taxon>Pseudomonadati</taxon>
        <taxon>Myxococcota</taxon>
        <taxon>Myxococcia</taxon>
        <taxon>Myxococcales</taxon>
        <taxon>Cystobacterineae</taxon>
        <taxon>Archangiaceae</taxon>
        <taxon>Hyalangium</taxon>
    </lineage>
</organism>
<dbReference type="Proteomes" id="UP001291309">
    <property type="component" value="Unassembled WGS sequence"/>
</dbReference>
<comment type="caution">
    <text evidence="1">The sequence shown here is derived from an EMBL/GenBank/DDBJ whole genome shotgun (WGS) entry which is preliminary data.</text>
</comment>
<gene>
    <name evidence="1" type="ORF">SYV04_25890</name>
</gene>
<dbReference type="RefSeq" id="WP_321548572.1">
    <property type="nucleotide sequence ID" value="NZ_JAXIVS010000009.1"/>
</dbReference>
<evidence type="ECO:0000313" key="1">
    <source>
        <dbReference type="EMBL" id="MDY7229851.1"/>
    </source>
</evidence>
<name>A0ABU5H8Q4_9BACT</name>